<protein>
    <recommendedName>
        <fullName evidence="2">LOB domain-containing protein</fullName>
    </recommendedName>
</protein>
<keyword evidence="4" id="KW-1185">Reference proteome</keyword>
<dbReference type="EMBL" id="JAHRHJ020000005">
    <property type="protein sequence ID" value="KAH9316594.1"/>
    <property type="molecule type" value="Genomic_DNA"/>
</dbReference>
<sequence length="162" mass="17856">MEHKKTEASAIAYPCAACKMQRRKCGNKCLLAPYFPPHDPQKFCIAHRVFGAGNIVKILRDIPVESREDAVSSMVYEARARVEDPVYGCTGAVCRLQKQVLSLQSQLANTQTELFNIKAFLFSRVTGFSSVGECGETLDPFGPILSEDVADPFGLWEPPQTG</sequence>
<name>A0AA38L984_TAXCH</name>
<accession>A0AA38L984</accession>
<organism evidence="3 4">
    <name type="scientific">Taxus chinensis</name>
    <name type="common">Chinese yew</name>
    <name type="synonym">Taxus wallichiana var. chinensis</name>
    <dbReference type="NCBI Taxonomy" id="29808"/>
    <lineage>
        <taxon>Eukaryota</taxon>
        <taxon>Viridiplantae</taxon>
        <taxon>Streptophyta</taxon>
        <taxon>Embryophyta</taxon>
        <taxon>Tracheophyta</taxon>
        <taxon>Spermatophyta</taxon>
        <taxon>Pinopsida</taxon>
        <taxon>Pinidae</taxon>
        <taxon>Conifers II</taxon>
        <taxon>Cupressales</taxon>
        <taxon>Taxaceae</taxon>
        <taxon>Taxus</taxon>
    </lineage>
</organism>
<comment type="caution">
    <text evidence="3">The sequence shown here is derived from an EMBL/GenBank/DDBJ whole genome shotgun (WGS) entry which is preliminary data.</text>
</comment>
<dbReference type="AlphaFoldDB" id="A0AA38L984"/>
<evidence type="ECO:0000256" key="1">
    <source>
        <dbReference type="ARBA" id="ARBA00005474"/>
    </source>
</evidence>
<dbReference type="Pfam" id="PF03195">
    <property type="entry name" value="LOB"/>
    <property type="match status" value="1"/>
</dbReference>
<evidence type="ECO:0000313" key="4">
    <source>
        <dbReference type="Proteomes" id="UP000824469"/>
    </source>
</evidence>
<gene>
    <name evidence="3" type="ORF">KI387_025221</name>
</gene>
<comment type="similarity">
    <text evidence="1">Belongs to the LOB domain-containing protein family.</text>
</comment>
<evidence type="ECO:0000259" key="2">
    <source>
        <dbReference type="PROSITE" id="PS50891"/>
    </source>
</evidence>
<dbReference type="PANTHER" id="PTHR31301">
    <property type="entry name" value="LOB DOMAIN-CONTAINING PROTEIN 4-RELATED"/>
    <property type="match status" value="1"/>
</dbReference>
<reference evidence="3 4" key="1">
    <citation type="journal article" date="2021" name="Nat. Plants">
        <title>The Taxus genome provides insights into paclitaxel biosynthesis.</title>
        <authorList>
            <person name="Xiong X."/>
            <person name="Gou J."/>
            <person name="Liao Q."/>
            <person name="Li Y."/>
            <person name="Zhou Q."/>
            <person name="Bi G."/>
            <person name="Li C."/>
            <person name="Du R."/>
            <person name="Wang X."/>
            <person name="Sun T."/>
            <person name="Guo L."/>
            <person name="Liang H."/>
            <person name="Lu P."/>
            <person name="Wu Y."/>
            <person name="Zhang Z."/>
            <person name="Ro D.K."/>
            <person name="Shang Y."/>
            <person name="Huang S."/>
            <person name="Yan J."/>
        </authorList>
    </citation>
    <scope>NUCLEOTIDE SEQUENCE [LARGE SCALE GENOMIC DNA]</scope>
    <source>
        <strain evidence="3">Ta-2019</strain>
    </source>
</reference>
<dbReference type="PANTHER" id="PTHR31301:SF206">
    <property type="entry name" value="LOB DOMAIN-CONTAINING PROTEIN 1"/>
    <property type="match status" value="1"/>
</dbReference>
<dbReference type="PROSITE" id="PS50891">
    <property type="entry name" value="LOB"/>
    <property type="match status" value="1"/>
</dbReference>
<feature type="domain" description="LOB" evidence="2">
    <location>
        <begin position="13"/>
        <end position="114"/>
    </location>
</feature>
<dbReference type="InterPro" id="IPR004883">
    <property type="entry name" value="LOB"/>
</dbReference>
<dbReference type="Proteomes" id="UP000824469">
    <property type="component" value="Unassembled WGS sequence"/>
</dbReference>
<evidence type="ECO:0000313" key="3">
    <source>
        <dbReference type="EMBL" id="KAH9316594.1"/>
    </source>
</evidence>
<dbReference type="OMA" id="NTQTELF"/>
<proteinExistence type="inferred from homology"/>